<dbReference type="InterPro" id="IPR005598">
    <property type="entry name" value="ATP_synth_I"/>
</dbReference>
<protein>
    <recommendedName>
        <fullName evidence="9">ATP synthase subunit I</fullName>
    </recommendedName>
</protein>
<dbReference type="Pfam" id="PF03899">
    <property type="entry name" value="ATP-synt_I"/>
    <property type="match status" value="1"/>
</dbReference>
<comment type="caution">
    <text evidence="7">The sequence shown here is derived from an EMBL/GenBank/DDBJ whole genome shotgun (WGS) entry which is preliminary data.</text>
</comment>
<evidence type="ECO:0000256" key="6">
    <source>
        <dbReference type="SAM" id="Phobius"/>
    </source>
</evidence>
<sequence>MNEEQQEYQRIRRLNVILVIIAALCSILIFGKSGVTVSAGVVIGGCAGILGFNSIIRMSEKVSGELQDASRFAYTRYMRRYLMYTVIFALAVWRGIHPIALLAGYLCNKLAILIDTARYKEGG</sequence>
<gene>
    <name evidence="7" type="ORF">GSF08_00900</name>
</gene>
<feature type="transmembrane region" description="Helical" evidence="6">
    <location>
        <begin position="81"/>
        <end position="106"/>
    </location>
</feature>
<keyword evidence="5 6" id="KW-0472">Membrane</keyword>
<proteinExistence type="predicted"/>
<dbReference type="Proteomes" id="UP000434036">
    <property type="component" value="Unassembled WGS sequence"/>
</dbReference>
<evidence type="ECO:0000256" key="5">
    <source>
        <dbReference type="ARBA" id="ARBA00023136"/>
    </source>
</evidence>
<reference evidence="7 8" key="2">
    <citation type="submission" date="2020-01" db="EMBL/GenBank/DDBJ databases">
        <title>Clostridiaceae sp. nov. isolated from the gut of human by culturomics.</title>
        <authorList>
            <person name="Chang Y."/>
        </authorList>
    </citation>
    <scope>NUCLEOTIDE SEQUENCE [LARGE SCALE GENOMIC DNA]</scope>
    <source>
        <strain evidence="7 8">DONG20-135</strain>
    </source>
</reference>
<evidence type="ECO:0000256" key="4">
    <source>
        <dbReference type="ARBA" id="ARBA00022989"/>
    </source>
</evidence>
<reference evidence="7 8" key="1">
    <citation type="submission" date="2019-12" db="EMBL/GenBank/DDBJ databases">
        <authorList>
            <person name="Yang R."/>
        </authorList>
    </citation>
    <scope>NUCLEOTIDE SEQUENCE [LARGE SCALE GENOMIC DNA]</scope>
    <source>
        <strain evidence="7 8">DONG20-135</strain>
    </source>
</reference>
<feature type="transmembrane region" description="Helical" evidence="6">
    <location>
        <begin position="12"/>
        <end position="31"/>
    </location>
</feature>
<dbReference type="GO" id="GO:0005886">
    <property type="term" value="C:plasma membrane"/>
    <property type="evidence" value="ECO:0007669"/>
    <property type="project" value="UniProtKB-SubCell"/>
</dbReference>
<evidence type="ECO:0000313" key="8">
    <source>
        <dbReference type="Proteomes" id="UP000434036"/>
    </source>
</evidence>
<evidence type="ECO:0000256" key="3">
    <source>
        <dbReference type="ARBA" id="ARBA00022692"/>
    </source>
</evidence>
<dbReference type="EMBL" id="WUUQ01000001">
    <property type="protein sequence ID" value="MXQ72500.1"/>
    <property type="molecule type" value="Genomic_DNA"/>
</dbReference>
<keyword evidence="2" id="KW-1003">Cell membrane</keyword>
<keyword evidence="3 6" id="KW-0812">Transmembrane</keyword>
<feature type="transmembrane region" description="Helical" evidence="6">
    <location>
        <begin position="37"/>
        <end position="56"/>
    </location>
</feature>
<evidence type="ECO:0000313" key="7">
    <source>
        <dbReference type="EMBL" id="MXQ72500.1"/>
    </source>
</evidence>
<keyword evidence="8" id="KW-1185">Reference proteome</keyword>
<accession>A0A6N8U3H7</accession>
<evidence type="ECO:0000256" key="1">
    <source>
        <dbReference type="ARBA" id="ARBA00004651"/>
    </source>
</evidence>
<organism evidence="7 8">
    <name type="scientific">Copranaerobaculum intestinale</name>
    <dbReference type="NCBI Taxonomy" id="2692629"/>
    <lineage>
        <taxon>Bacteria</taxon>
        <taxon>Bacillati</taxon>
        <taxon>Bacillota</taxon>
        <taxon>Erysipelotrichia</taxon>
        <taxon>Erysipelotrichales</taxon>
        <taxon>Erysipelotrichaceae</taxon>
        <taxon>Copranaerobaculum</taxon>
    </lineage>
</organism>
<name>A0A6N8U3H7_9FIRM</name>
<keyword evidence="4 6" id="KW-1133">Transmembrane helix</keyword>
<evidence type="ECO:0000256" key="2">
    <source>
        <dbReference type="ARBA" id="ARBA00022475"/>
    </source>
</evidence>
<dbReference type="AlphaFoldDB" id="A0A6N8U3H7"/>
<comment type="subcellular location">
    <subcellularLocation>
        <location evidence="1">Cell membrane</location>
        <topology evidence="1">Multi-pass membrane protein</topology>
    </subcellularLocation>
</comment>
<evidence type="ECO:0008006" key="9">
    <source>
        <dbReference type="Google" id="ProtNLM"/>
    </source>
</evidence>
<dbReference type="RefSeq" id="WP_160623994.1">
    <property type="nucleotide sequence ID" value="NZ_WUUQ01000001.1"/>
</dbReference>